<dbReference type="PANTHER" id="PTHR23079:SF17">
    <property type="entry name" value="RNA-DEPENDENT RNA POLYMERASE"/>
    <property type="match status" value="1"/>
</dbReference>
<evidence type="ECO:0000259" key="2">
    <source>
        <dbReference type="Pfam" id="PF05183"/>
    </source>
</evidence>
<protein>
    <recommendedName>
        <fullName evidence="1">RNA-dependent RNA polymerase</fullName>
        <ecNumber evidence="1">2.7.7.48</ecNumber>
    </recommendedName>
</protein>
<keyword evidence="5" id="KW-1185">Reference proteome</keyword>
<dbReference type="PANTHER" id="PTHR23079">
    <property type="entry name" value="RNA-DEPENDENT RNA POLYMERASE"/>
    <property type="match status" value="1"/>
</dbReference>
<name>A0A6A6D6L8_9PEZI</name>
<feature type="domain" description="RDRP core" evidence="2">
    <location>
        <begin position="435"/>
        <end position="1040"/>
    </location>
</feature>
<dbReference type="InterPro" id="IPR057596">
    <property type="entry name" value="RDRP_core"/>
</dbReference>
<organism evidence="4 5">
    <name type="scientific">Zopfia rhizophila CBS 207.26</name>
    <dbReference type="NCBI Taxonomy" id="1314779"/>
    <lineage>
        <taxon>Eukaryota</taxon>
        <taxon>Fungi</taxon>
        <taxon>Dikarya</taxon>
        <taxon>Ascomycota</taxon>
        <taxon>Pezizomycotina</taxon>
        <taxon>Dothideomycetes</taxon>
        <taxon>Dothideomycetes incertae sedis</taxon>
        <taxon>Zopfiaceae</taxon>
        <taxon>Zopfia</taxon>
    </lineage>
</organism>
<dbReference type="InterPro" id="IPR057503">
    <property type="entry name" value="PH_RdRP"/>
</dbReference>
<evidence type="ECO:0000256" key="1">
    <source>
        <dbReference type="RuleBase" id="RU363098"/>
    </source>
</evidence>
<evidence type="ECO:0000259" key="3">
    <source>
        <dbReference type="Pfam" id="PF25358"/>
    </source>
</evidence>
<dbReference type="EC" id="2.7.7.48" evidence="1"/>
<keyword evidence="1" id="KW-0548">Nucleotidyltransferase</keyword>
<comment type="catalytic activity">
    <reaction evidence="1">
        <text>RNA(n) + a ribonucleoside 5'-triphosphate = RNA(n+1) + diphosphate</text>
        <dbReference type="Rhea" id="RHEA:21248"/>
        <dbReference type="Rhea" id="RHEA-COMP:14527"/>
        <dbReference type="Rhea" id="RHEA-COMP:17342"/>
        <dbReference type="ChEBI" id="CHEBI:33019"/>
        <dbReference type="ChEBI" id="CHEBI:61557"/>
        <dbReference type="ChEBI" id="CHEBI:140395"/>
        <dbReference type="EC" id="2.7.7.48"/>
    </reaction>
</comment>
<keyword evidence="1" id="KW-0694">RNA-binding</keyword>
<dbReference type="InterPro" id="IPR007855">
    <property type="entry name" value="RDRP"/>
</dbReference>
<evidence type="ECO:0000313" key="5">
    <source>
        <dbReference type="Proteomes" id="UP000800200"/>
    </source>
</evidence>
<dbReference type="GO" id="GO:0003723">
    <property type="term" value="F:RNA binding"/>
    <property type="evidence" value="ECO:0007669"/>
    <property type="project" value="UniProtKB-KW"/>
</dbReference>
<accession>A0A6A6D6L8</accession>
<feature type="domain" description="RdRP-like PH" evidence="3">
    <location>
        <begin position="121"/>
        <end position="299"/>
    </location>
</feature>
<dbReference type="GO" id="GO:0003968">
    <property type="term" value="F:RNA-directed RNA polymerase activity"/>
    <property type="evidence" value="ECO:0007669"/>
    <property type="project" value="UniProtKB-KW"/>
</dbReference>
<gene>
    <name evidence="4" type="ORF">K469DRAFT_647588</name>
</gene>
<dbReference type="Pfam" id="PF25358">
    <property type="entry name" value="PH_fung_RdRP"/>
    <property type="match status" value="1"/>
</dbReference>
<proteinExistence type="inferred from homology"/>
<dbReference type="GO" id="GO:0031380">
    <property type="term" value="C:nuclear RNA-directed RNA polymerase complex"/>
    <property type="evidence" value="ECO:0007669"/>
    <property type="project" value="TreeGrafter"/>
</dbReference>
<dbReference type="EMBL" id="ML994749">
    <property type="protein sequence ID" value="KAF2175051.1"/>
    <property type="molecule type" value="Genomic_DNA"/>
</dbReference>
<keyword evidence="1" id="KW-0696">RNA-directed RNA polymerase</keyword>
<reference evidence="4" key="1">
    <citation type="journal article" date="2020" name="Stud. Mycol.">
        <title>101 Dothideomycetes genomes: a test case for predicting lifestyles and emergence of pathogens.</title>
        <authorList>
            <person name="Haridas S."/>
            <person name="Albert R."/>
            <person name="Binder M."/>
            <person name="Bloem J."/>
            <person name="Labutti K."/>
            <person name="Salamov A."/>
            <person name="Andreopoulos B."/>
            <person name="Baker S."/>
            <person name="Barry K."/>
            <person name="Bills G."/>
            <person name="Bluhm B."/>
            <person name="Cannon C."/>
            <person name="Castanera R."/>
            <person name="Culley D."/>
            <person name="Daum C."/>
            <person name="Ezra D."/>
            <person name="Gonzalez J."/>
            <person name="Henrissat B."/>
            <person name="Kuo A."/>
            <person name="Liang C."/>
            <person name="Lipzen A."/>
            <person name="Lutzoni F."/>
            <person name="Magnuson J."/>
            <person name="Mondo S."/>
            <person name="Nolan M."/>
            <person name="Ohm R."/>
            <person name="Pangilinan J."/>
            <person name="Park H.-J."/>
            <person name="Ramirez L."/>
            <person name="Alfaro M."/>
            <person name="Sun H."/>
            <person name="Tritt A."/>
            <person name="Yoshinaga Y."/>
            <person name="Zwiers L.-H."/>
            <person name="Turgeon B."/>
            <person name="Goodwin S."/>
            <person name="Spatafora J."/>
            <person name="Crous P."/>
            <person name="Grigoriev I."/>
        </authorList>
    </citation>
    <scope>NUCLEOTIDE SEQUENCE</scope>
    <source>
        <strain evidence="4">CBS 207.26</strain>
    </source>
</reference>
<comment type="similarity">
    <text evidence="1">Belongs to the RdRP family.</text>
</comment>
<dbReference type="Proteomes" id="UP000800200">
    <property type="component" value="Unassembled WGS sequence"/>
</dbReference>
<sequence length="1241" mass="140962">MDIHINNLPNNANHNEVRLFLRDKLLPFDILAFDCFKRNNSPWANITVSTLDKARRFLDEHGEPRARAPLTFRGRKLRCNASIKGQPDWHKIQTLLEEEQRKRGQQAATGVQPSRKLQPIFDFKSAAIGIWRYNLAGELGFDGKYMDKRHGTVIFGKSALVLYLAAGEHSNSAHFRVDISYAILEHVIGSSEGGFPHESAITFTLNAPPKIYQVESKHDLHLYSGRQEPHNPLAAVMSALSIGPKVKRLKRLRHIDDLHNKVAGLCMTWRVTLDKPTFENAWVFVRRNPGIPEKYLHRIAYLTNPRGNVEREYAELEAVLADYHAHELLKFDARFQLLALALEGFLTPKAISKLLGEELDLLARLYSSKVVAGAVRQLPFQLLAPSPFVDSGEFKTWTILKRLERNMKAIYEEEQTFSNLPARHNHLANVHKAIVTPTGLFLRGPDPEVSNRVLRRYSEYSECFMRVTFADEDGMPIQFDQRASLDECYERFRMTLRDGITLAGRKYEFLGFSHSSLHTHSCWFMASFSHRGKSICAEDIIKELGDFSRLHCCAKCAARIGQAFSDTMYAISLPGIVEVEENVDDVERNGRCFSDGCGTISQHLLRRIWKALPPERRLLQPTVLQIRYKGAKGIVSLDSRLSGERMRIRKSMIKFEAKDGWNDIEICGAAYKPLPMYLNHQFIKILEDLGVPPKNFIDIQAEELNFLKLRVRDPINAAHFLEDYSVGTSARIPEFLRSLNDIGLSFQSDRFLTDMIEIAAMTVLRELKYRARIQVRRGDLLYGIMDETGELEEGEVYVAIKDLTNDSNPKRYTVVQDRVIITRAPALHPGDVQIVKAVNVPAHSPLKKLSNCIVFSQKGARDLPSQLSGGDLDGDLFHIIYDERLIPKITEIPADYPRTPPKDLGRPVRRDDMIEFFIEYMQTDQLGRISNQHKVMADQLVSGTRELQCIRLAELASIAVDFSKSGNPVNPIDIPRGSQVRPDFMAPGPEVAIVKTGVGLEEDDSKDIDDPDSVSLLDPDQPSYRYYASPKILGTLYRRIDATEFLRKMENDFRMSQSASDKGNLMKKIEAYVYRQALGIEWEHWRDLAKRIREYYEGNMLLTMDSLRPHRGKRLTELEVFTGSILGKKMRSNHKAAREANIELRQRTNREIASAVSLILNGDEDLPGDDYEALPRAIACFAVAMEEKGWESPSKLESFKYVAAAVCLEQLFKLHGGVPRPVPLRGRILTERAVYGGPSGH</sequence>
<dbReference type="GO" id="GO:0030422">
    <property type="term" value="P:siRNA processing"/>
    <property type="evidence" value="ECO:0007669"/>
    <property type="project" value="TreeGrafter"/>
</dbReference>
<dbReference type="Pfam" id="PF05183">
    <property type="entry name" value="RdRP"/>
    <property type="match status" value="1"/>
</dbReference>
<dbReference type="OrthoDB" id="6513042at2759"/>
<evidence type="ECO:0000313" key="4">
    <source>
        <dbReference type="EMBL" id="KAF2175051.1"/>
    </source>
</evidence>
<keyword evidence="1" id="KW-0808">Transferase</keyword>
<dbReference type="AlphaFoldDB" id="A0A6A6D6L8"/>